<name>B6H2A1_PENRW</name>
<dbReference type="EMBL" id="AM920428">
    <property type="protein sequence ID" value="CAP91518.1"/>
    <property type="molecule type" value="Genomic_DNA"/>
</dbReference>
<evidence type="ECO:0000313" key="2">
    <source>
        <dbReference type="Proteomes" id="UP000000724"/>
    </source>
</evidence>
<dbReference type="AlphaFoldDB" id="B6H2A1"/>
<keyword evidence="2" id="KW-1185">Reference proteome</keyword>
<reference evidence="1 2" key="1">
    <citation type="journal article" date="2008" name="Nat. Biotechnol.">
        <title>Genome sequencing and analysis of the filamentous fungus Penicillium chrysogenum.</title>
        <authorList>
            <person name="van den Berg M.A."/>
            <person name="Albang R."/>
            <person name="Albermann K."/>
            <person name="Badger J.H."/>
            <person name="Daran J.-M."/>
            <person name="Driessen A.J.M."/>
            <person name="Garcia-Estrada C."/>
            <person name="Fedorova N.D."/>
            <person name="Harris D.M."/>
            <person name="Heijne W.H.M."/>
            <person name="Joardar V.S."/>
            <person name="Kiel J.A.K.W."/>
            <person name="Kovalchuk A."/>
            <person name="Martin J.F."/>
            <person name="Nierman W.C."/>
            <person name="Nijland J.G."/>
            <person name="Pronk J.T."/>
            <person name="Roubos J.A."/>
            <person name="van der Klei I.J."/>
            <person name="van Peij N.N.M.E."/>
            <person name="Veenhuis M."/>
            <person name="von Doehren H."/>
            <person name="Wagner C."/>
            <person name="Wortman J.R."/>
            <person name="Bovenberg R.A.L."/>
        </authorList>
    </citation>
    <scope>NUCLEOTIDE SEQUENCE [LARGE SCALE GENOMIC DNA]</scope>
    <source>
        <strain evidence="2">ATCC 28089 / DSM 1075 / NRRL 1951 / Wisconsin 54-1255</strain>
    </source>
</reference>
<evidence type="ECO:0000313" key="1">
    <source>
        <dbReference type="EMBL" id="CAP91518.1"/>
    </source>
</evidence>
<gene>
    <name evidence="1" type="ORF">Pc13g04490</name>
    <name evidence="1" type="ORF">PCH_Pc13g04490</name>
</gene>
<dbReference type="BioCyc" id="PCHR:PC13G04490-MONOMER"/>
<dbReference type="eggNOG" id="ENOG502SNZF">
    <property type="taxonomic scope" value="Eukaryota"/>
</dbReference>
<protein>
    <submittedName>
        <fullName evidence="1">Pc13g04490 protein</fullName>
    </submittedName>
</protein>
<accession>B6H2A1</accession>
<sequence length="255" mass="28762">MTGFHFSGQQLDNDLVTSISCLLDAADIPNLLWGNYLLTIYGVPTVVDVSISLQRSVVGTLLILRQGVSFVVPDTLIEISYSTLSKAGFLPCTQSSDCPYSNTLRCPPPVTHLHIDDEKSDVLWEFPDFEIASHNNNSDIWCASDTRLPPASLGRGQGRFPPHLYSVQIPSALRYCEALILLLCRDYGSVCETYWMAILTYMLEFVDGTDILDEEGLSEGYRPFYRALKQADSRMYLLLEELRRDLIERRILPVK</sequence>
<dbReference type="OMA" id="HYMSWAS"/>
<organism evidence="1 2">
    <name type="scientific">Penicillium rubens (strain ATCC 28089 / DSM 1075 / NRRL 1951 / Wisconsin 54-1255)</name>
    <name type="common">Penicillium chrysogenum</name>
    <dbReference type="NCBI Taxonomy" id="500485"/>
    <lineage>
        <taxon>Eukaryota</taxon>
        <taxon>Fungi</taxon>
        <taxon>Dikarya</taxon>
        <taxon>Ascomycota</taxon>
        <taxon>Pezizomycotina</taxon>
        <taxon>Eurotiomycetes</taxon>
        <taxon>Eurotiomycetidae</taxon>
        <taxon>Eurotiales</taxon>
        <taxon>Aspergillaceae</taxon>
        <taxon>Penicillium</taxon>
        <taxon>Penicillium chrysogenum species complex</taxon>
    </lineage>
</organism>
<dbReference type="HOGENOM" id="CLU_075141_0_0_1"/>
<proteinExistence type="predicted"/>
<dbReference type="Proteomes" id="UP000000724">
    <property type="component" value="Contig Pc00c13"/>
</dbReference>
<dbReference type="VEuPathDB" id="FungiDB:PCH_Pc13g04490"/>
<dbReference type="OrthoDB" id="4499271at2759"/>